<reference evidence="2 3" key="1">
    <citation type="submission" date="2023-03" db="EMBL/GenBank/DDBJ databases">
        <title>Bacillus Genome Sequencing.</title>
        <authorList>
            <person name="Dunlap C."/>
        </authorList>
    </citation>
    <scope>NUCLEOTIDE SEQUENCE [LARGE SCALE GENOMIC DNA]</scope>
    <source>
        <strain evidence="2 3">NRS-1717</strain>
    </source>
</reference>
<dbReference type="PROSITE" id="PS50851">
    <property type="entry name" value="CHEW"/>
    <property type="match status" value="1"/>
</dbReference>
<gene>
    <name evidence="2" type="ORF">P9271_05775</name>
</gene>
<accession>A0ABU6NVB1</accession>
<dbReference type="PANTHER" id="PTHR22617">
    <property type="entry name" value="CHEMOTAXIS SENSOR HISTIDINE KINASE-RELATED"/>
    <property type="match status" value="1"/>
</dbReference>
<dbReference type="PANTHER" id="PTHR22617:SF23">
    <property type="entry name" value="CHEMOTAXIS PROTEIN CHEW"/>
    <property type="match status" value="1"/>
</dbReference>
<dbReference type="InterPro" id="IPR039315">
    <property type="entry name" value="CheW"/>
</dbReference>
<dbReference type="Gene3D" id="2.40.50.180">
    <property type="entry name" value="CheA-289, Domain 4"/>
    <property type="match status" value="1"/>
</dbReference>
<feature type="domain" description="CheW-like" evidence="1">
    <location>
        <begin position="3"/>
        <end position="142"/>
    </location>
</feature>
<evidence type="ECO:0000313" key="3">
    <source>
        <dbReference type="Proteomes" id="UP001342826"/>
    </source>
</evidence>
<name>A0ABU6NVB1_9BACI</name>
<dbReference type="EMBL" id="JARTFS010000005">
    <property type="protein sequence ID" value="MED4400840.1"/>
    <property type="molecule type" value="Genomic_DNA"/>
</dbReference>
<organism evidence="2 3">
    <name type="scientific">Metabacillus fastidiosus</name>
    <dbReference type="NCBI Taxonomy" id="1458"/>
    <lineage>
        <taxon>Bacteria</taxon>
        <taxon>Bacillati</taxon>
        <taxon>Bacillota</taxon>
        <taxon>Bacilli</taxon>
        <taxon>Bacillales</taxon>
        <taxon>Bacillaceae</taxon>
        <taxon>Metabacillus</taxon>
    </lineage>
</organism>
<evidence type="ECO:0000259" key="1">
    <source>
        <dbReference type="PROSITE" id="PS50851"/>
    </source>
</evidence>
<proteinExistence type="predicted"/>
<dbReference type="Pfam" id="PF01584">
    <property type="entry name" value="CheW"/>
    <property type="match status" value="1"/>
</dbReference>
<sequence>MMASKFIIFNTNNDEYGLPIEKVTSIEKMEGLNTIPEMPGYMKGVVKVRGELIPVLDTKQIFYRKDSVNGADLKLIVIQTDQLHVALIVEEAKEILEIQEEDLKSINMGVLKPSSYFTAVASLENRLITIVDPNELINNLDEIEVVKEGMSSYL</sequence>
<dbReference type="InterPro" id="IPR036061">
    <property type="entry name" value="CheW-like_dom_sf"/>
</dbReference>
<dbReference type="SUPFAM" id="SSF50341">
    <property type="entry name" value="CheW-like"/>
    <property type="match status" value="1"/>
</dbReference>
<dbReference type="RefSeq" id="WP_328014981.1">
    <property type="nucleotide sequence ID" value="NZ_JARTFS010000005.1"/>
</dbReference>
<comment type="caution">
    <text evidence="2">The sequence shown here is derived from an EMBL/GenBank/DDBJ whole genome shotgun (WGS) entry which is preliminary data.</text>
</comment>
<keyword evidence="3" id="KW-1185">Reference proteome</keyword>
<protein>
    <submittedName>
        <fullName evidence="2">Chemotaxis protein CheW</fullName>
    </submittedName>
</protein>
<dbReference type="Proteomes" id="UP001342826">
    <property type="component" value="Unassembled WGS sequence"/>
</dbReference>
<evidence type="ECO:0000313" key="2">
    <source>
        <dbReference type="EMBL" id="MED4400840.1"/>
    </source>
</evidence>
<dbReference type="Gene3D" id="2.30.30.40">
    <property type="entry name" value="SH3 Domains"/>
    <property type="match status" value="1"/>
</dbReference>
<dbReference type="InterPro" id="IPR002545">
    <property type="entry name" value="CheW-lke_dom"/>
</dbReference>
<dbReference type="SMART" id="SM00260">
    <property type="entry name" value="CheW"/>
    <property type="match status" value="1"/>
</dbReference>